<dbReference type="EMBL" id="JACHHI010000006">
    <property type="protein sequence ID" value="MBB6478172.1"/>
    <property type="molecule type" value="Genomic_DNA"/>
</dbReference>
<dbReference type="InterPro" id="IPR023875">
    <property type="entry name" value="DNA_repair_put"/>
</dbReference>
<feature type="domain" description="DUF4130" evidence="1">
    <location>
        <begin position="81"/>
        <end position="238"/>
    </location>
</feature>
<reference evidence="2 3" key="1">
    <citation type="submission" date="2020-08" db="EMBL/GenBank/DDBJ databases">
        <title>Genomic Encyclopedia of Type Strains, Phase IV (KMG-IV): sequencing the most valuable type-strain genomes for metagenomic binning, comparative biology and taxonomic classification.</title>
        <authorList>
            <person name="Goeker M."/>
        </authorList>
    </citation>
    <scope>NUCLEOTIDE SEQUENCE [LARGE SCALE GENOMIC DNA]</scope>
    <source>
        <strain evidence="2 3">DSM 21255</strain>
    </source>
</reference>
<dbReference type="RefSeq" id="WP_184327581.1">
    <property type="nucleotide sequence ID" value="NZ_CAURBC010000006.1"/>
</dbReference>
<organism evidence="2 3">
    <name type="scientific">Negativicoccus succinicivorans</name>
    <dbReference type="NCBI Taxonomy" id="620903"/>
    <lineage>
        <taxon>Bacteria</taxon>
        <taxon>Bacillati</taxon>
        <taxon>Bacillota</taxon>
        <taxon>Negativicutes</taxon>
        <taxon>Veillonellales</taxon>
        <taxon>Veillonellaceae</taxon>
        <taxon>Negativicoccus</taxon>
    </lineage>
</organism>
<evidence type="ECO:0000259" key="1">
    <source>
        <dbReference type="Pfam" id="PF13566"/>
    </source>
</evidence>
<comment type="caution">
    <text evidence="2">The sequence shown here is derived from an EMBL/GenBank/DDBJ whole genome shotgun (WGS) entry which is preliminary data.</text>
</comment>
<dbReference type="GeneID" id="93486497"/>
<proteinExistence type="predicted"/>
<dbReference type="InterPro" id="IPR025404">
    <property type="entry name" value="DUF4130"/>
</dbReference>
<sequence>MLTHYDGTYPGFLTVIFARYRTLETIEIEPLTPQMDFLVAHDRVATDPAKAARVARYLRAQFGADFLRRCYAALLSVEARHETVTARTIKKCIRHGKGVLASADRDAVAFDRIVRAVYSEAHSWKGLLRFREVQDGYWYAPFAPKHDVIELLTAHFARRLNGEHFVIHDCPRGCAVLYEDGRTEYFSATALSVVETAEESAYQDAWRLFYKTVSIPERANPKLRQSNMPKRYWAHLIERL</sequence>
<dbReference type="NCBIfam" id="TIGR03915">
    <property type="entry name" value="SAM_7_link_chp"/>
    <property type="match status" value="1"/>
</dbReference>
<gene>
    <name evidence="2" type="ORF">HNR45_001242</name>
</gene>
<dbReference type="Pfam" id="PF13566">
    <property type="entry name" value="DUF4130"/>
    <property type="match status" value="1"/>
</dbReference>
<dbReference type="Proteomes" id="UP000591941">
    <property type="component" value="Unassembled WGS sequence"/>
</dbReference>
<evidence type="ECO:0000313" key="2">
    <source>
        <dbReference type="EMBL" id="MBB6478172.1"/>
    </source>
</evidence>
<accession>A0A841R6N1</accession>
<name>A0A841R6N1_9FIRM</name>
<protein>
    <submittedName>
        <fullName evidence="2">Putative DNA metabolism protein</fullName>
    </submittedName>
</protein>
<keyword evidence="3" id="KW-1185">Reference proteome</keyword>
<dbReference type="AlphaFoldDB" id="A0A841R6N1"/>
<evidence type="ECO:0000313" key="3">
    <source>
        <dbReference type="Proteomes" id="UP000591941"/>
    </source>
</evidence>